<gene>
    <name evidence="2" type="ORF">ATSB10_01970</name>
</gene>
<dbReference type="EMBL" id="CP014841">
    <property type="protein sequence ID" value="AND67651.1"/>
    <property type="molecule type" value="Genomic_DNA"/>
</dbReference>
<dbReference type="Proteomes" id="UP000077255">
    <property type="component" value="Chromosome"/>
</dbReference>
<organism evidence="2 3">
    <name type="scientific">Dyella thiooxydans</name>
    <dbReference type="NCBI Taxonomy" id="445710"/>
    <lineage>
        <taxon>Bacteria</taxon>
        <taxon>Pseudomonadati</taxon>
        <taxon>Pseudomonadota</taxon>
        <taxon>Gammaproteobacteria</taxon>
        <taxon>Lysobacterales</taxon>
        <taxon>Rhodanobacteraceae</taxon>
        <taxon>Dyella</taxon>
    </lineage>
</organism>
<dbReference type="AlphaFoldDB" id="A0A160MWT7"/>
<dbReference type="STRING" id="445710.ATSB10_01970"/>
<dbReference type="PATRIC" id="fig|445710.3.peg.195"/>
<evidence type="ECO:0000313" key="3">
    <source>
        <dbReference type="Proteomes" id="UP000077255"/>
    </source>
</evidence>
<name>A0A160MWT7_9GAMM</name>
<sequence length="247" mass="26869">MRDALAPFGAIGFRARSFRPPAEGELLLFCLSKREVTKRKRHPAWRLPPIHGRQVREAGSGFSTGLLSGRKVIGVRADDRYAACRPHLTAAQGPRVGQRAILARTRWKAERLKSQSNSKATAKRCFAVALALLRSVRWGRAALSGAPMARRVGVGEAPQGGLAWMRASSTSGQEPCRRTPGTHPRTRRAGCPQGAPSGCPSLWLLSLGQARESDSPSAGGRKLFASRPWRNPASSRLKWLPKAHKSC</sequence>
<accession>A0A160MWT7</accession>
<feature type="region of interest" description="Disordered" evidence="1">
    <location>
        <begin position="166"/>
        <end position="194"/>
    </location>
</feature>
<reference evidence="2 3" key="1">
    <citation type="submission" date="2016-02" db="EMBL/GenBank/DDBJ databases">
        <title>Complete genome sequencing and analysis of ATSB10, Dyella thiooxydans isolated from rhizosphere soil of sunflower (Helianthus annuus L.).</title>
        <authorList>
            <person name="Lee Y."/>
            <person name="Hwangbo K."/>
            <person name="Chung H."/>
            <person name="Yoo J."/>
            <person name="Kim K.Y."/>
            <person name="Sa T.M."/>
            <person name="Um Y."/>
            <person name="Madhaiyan M."/>
        </authorList>
    </citation>
    <scope>NUCLEOTIDE SEQUENCE [LARGE SCALE GENOMIC DNA]</scope>
    <source>
        <strain evidence="2 3">ATSB10</strain>
    </source>
</reference>
<proteinExistence type="predicted"/>
<evidence type="ECO:0000256" key="1">
    <source>
        <dbReference type="SAM" id="MobiDB-lite"/>
    </source>
</evidence>
<dbReference type="KEGG" id="dtx:ATSB10_01970"/>
<keyword evidence="3" id="KW-1185">Reference proteome</keyword>
<protein>
    <submittedName>
        <fullName evidence="2">Uncharacterized protein</fullName>
    </submittedName>
</protein>
<evidence type="ECO:0000313" key="2">
    <source>
        <dbReference type="EMBL" id="AND67651.1"/>
    </source>
</evidence>